<accession>A0A4V3DJD1</accession>
<sequence length="36" mass="3964">MSRNHRTITLTGPKLPVTAMGTHLILFRELEGSDGI</sequence>
<dbReference type="AlphaFoldDB" id="A0A4V3DJD1"/>
<evidence type="ECO:0000313" key="1">
    <source>
        <dbReference type="EMBL" id="TDR27040.1"/>
    </source>
</evidence>
<comment type="caution">
    <text evidence="1">The sequence shown here is derived from an EMBL/GenBank/DDBJ whole genome shotgun (WGS) entry which is preliminary data.</text>
</comment>
<name>A0A4V3DJD1_9BURK</name>
<gene>
    <name evidence="1" type="ORF">DFR44_1501</name>
</gene>
<proteinExistence type="predicted"/>
<keyword evidence="2" id="KW-1185">Reference proteome</keyword>
<organism evidence="1 2">
    <name type="scientific">Hydromonas duriensis</name>
    <dbReference type="NCBI Taxonomy" id="1527608"/>
    <lineage>
        <taxon>Bacteria</taxon>
        <taxon>Pseudomonadati</taxon>
        <taxon>Pseudomonadota</taxon>
        <taxon>Betaproteobacteria</taxon>
        <taxon>Burkholderiales</taxon>
        <taxon>Burkholderiaceae</taxon>
        <taxon>Hydromonas</taxon>
    </lineage>
</organism>
<dbReference type="Proteomes" id="UP000294480">
    <property type="component" value="Unassembled WGS sequence"/>
</dbReference>
<reference evidence="1 2" key="1">
    <citation type="submission" date="2019-03" db="EMBL/GenBank/DDBJ databases">
        <title>Genomic Encyclopedia of Type Strains, Phase IV (KMG-IV): sequencing the most valuable type-strain genomes for metagenomic binning, comparative biology and taxonomic classification.</title>
        <authorList>
            <person name="Goeker M."/>
        </authorList>
    </citation>
    <scope>NUCLEOTIDE SEQUENCE [LARGE SCALE GENOMIC DNA]</scope>
    <source>
        <strain evidence="1 2">DSM 102852</strain>
    </source>
</reference>
<evidence type="ECO:0000313" key="2">
    <source>
        <dbReference type="Proteomes" id="UP000294480"/>
    </source>
</evidence>
<dbReference type="EMBL" id="SNZE01000050">
    <property type="protein sequence ID" value="TDR27040.1"/>
    <property type="molecule type" value="Genomic_DNA"/>
</dbReference>
<protein>
    <submittedName>
        <fullName evidence="1">Uncharacterized protein</fullName>
    </submittedName>
</protein>
<feature type="non-terminal residue" evidence="1">
    <location>
        <position position="36"/>
    </location>
</feature>